<dbReference type="RefSeq" id="WP_344756781.1">
    <property type="nucleotide sequence ID" value="NZ_BAABAE010000003.1"/>
</dbReference>
<proteinExistence type="predicted"/>
<gene>
    <name evidence="2" type="ORF">GCM10022239_22970</name>
</gene>
<name>A0ABP7FV51_9MICO</name>
<dbReference type="InterPro" id="IPR016181">
    <property type="entry name" value="Acyl_CoA_acyltransferase"/>
</dbReference>
<protein>
    <submittedName>
        <fullName evidence="2">GNAT family N-acetyltransferase</fullName>
    </submittedName>
</protein>
<comment type="caution">
    <text evidence="2">The sequence shown here is derived from an EMBL/GenBank/DDBJ whole genome shotgun (WGS) entry which is preliminary data.</text>
</comment>
<dbReference type="Gene3D" id="3.40.630.30">
    <property type="match status" value="1"/>
</dbReference>
<reference evidence="3" key="1">
    <citation type="journal article" date="2019" name="Int. J. Syst. Evol. Microbiol.">
        <title>The Global Catalogue of Microorganisms (GCM) 10K type strain sequencing project: providing services to taxonomists for standard genome sequencing and annotation.</title>
        <authorList>
            <consortium name="The Broad Institute Genomics Platform"/>
            <consortium name="The Broad Institute Genome Sequencing Center for Infectious Disease"/>
            <person name="Wu L."/>
            <person name="Ma J."/>
        </authorList>
    </citation>
    <scope>NUCLEOTIDE SEQUENCE [LARGE SCALE GENOMIC DNA]</scope>
    <source>
        <strain evidence="3">JCM 16949</strain>
    </source>
</reference>
<dbReference type="EMBL" id="BAABAE010000003">
    <property type="protein sequence ID" value="GAA3746837.1"/>
    <property type="molecule type" value="Genomic_DNA"/>
</dbReference>
<dbReference type="SUPFAM" id="SSF55729">
    <property type="entry name" value="Acyl-CoA N-acyltransferases (Nat)"/>
    <property type="match status" value="1"/>
</dbReference>
<evidence type="ECO:0000259" key="1">
    <source>
        <dbReference type="PROSITE" id="PS51729"/>
    </source>
</evidence>
<dbReference type="Pfam" id="PF14542">
    <property type="entry name" value="Acetyltransf_CG"/>
    <property type="match status" value="1"/>
</dbReference>
<keyword evidence="3" id="KW-1185">Reference proteome</keyword>
<evidence type="ECO:0000313" key="3">
    <source>
        <dbReference type="Proteomes" id="UP001501004"/>
    </source>
</evidence>
<dbReference type="Proteomes" id="UP001501004">
    <property type="component" value="Unassembled WGS sequence"/>
</dbReference>
<dbReference type="InterPro" id="IPR045057">
    <property type="entry name" value="Gcn5-rel_NAT"/>
</dbReference>
<dbReference type="PANTHER" id="PTHR31435:SF10">
    <property type="entry name" value="BSR4717 PROTEIN"/>
    <property type="match status" value="1"/>
</dbReference>
<dbReference type="InterPro" id="IPR031165">
    <property type="entry name" value="GNAT_YJDJ"/>
</dbReference>
<accession>A0ABP7FV51</accession>
<dbReference type="PROSITE" id="PS51729">
    <property type="entry name" value="GNAT_YJDJ"/>
    <property type="match status" value="1"/>
</dbReference>
<dbReference type="PANTHER" id="PTHR31435">
    <property type="entry name" value="PROTEIN NATD1"/>
    <property type="match status" value="1"/>
</dbReference>
<feature type="domain" description="N-acetyltransferase" evidence="1">
    <location>
        <begin position="6"/>
        <end position="93"/>
    </location>
</feature>
<evidence type="ECO:0000313" key="2">
    <source>
        <dbReference type="EMBL" id="GAA3746837.1"/>
    </source>
</evidence>
<organism evidence="2 3">
    <name type="scientific">Leifsonella bigeumensis</name>
    <dbReference type="NCBI Taxonomy" id="433643"/>
    <lineage>
        <taxon>Bacteria</taxon>
        <taxon>Bacillati</taxon>
        <taxon>Actinomycetota</taxon>
        <taxon>Actinomycetes</taxon>
        <taxon>Micrococcales</taxon>
        <taxon>Microbacteriaceae</taxon>
        <taxon>Leifsonella</taxon>
    </lineage>
</organism>
<sequence>MSKELVKEPDADRYTLRIDGDLASAVDYRVSGDSISFTHTFTDPKRRGQGLAAEIVKFAIDDVEATTDYRVVPMCWYVGEWFDKHPERAGLLTR</sequence>